<reference evidence="2" key="1">
    <citation type="submission" date="2021-01" db="EMBL/GenBank/DDBJ databases">
        <title>Whole genome shotgun sequence of Actinoplanes cyaneus NBRC 14990.</title>
        <authorList>
            <person name="Komaki H."/>
            <person name="Tamura T."/>
        </authorList>
    </citation>
    <scope>NUCLEOTIDE SEQUENCE</scope>
    <source>
        <strain evidence="2">NBRC 14990</strain>
    </source>
</reference>
<comment type="caution">
    <text evidence="2">The sequence shown here is derived from an EMBL/GenBank/DDBJ whole genome shotgun (WGS) entry which is preliminary data.</text>
</comment>
<dbReference type="RefSeq" id="WP_203737784.1">
    <property type="nucleotide sequence ID" value="NZ_BAAAUC010000002.1"/>
</dbReference>
<dbReference type="PANTHER" id="PTHR19879:SF9">
    <property type="entry name" value="TRANSCRIPTION INITIATION FACTOR TFIID SUBUNIT 5"/>
    <property type="match status" value="1"/>
</dbReference>
<dbReference type="PROSITE" id="PS50082">
    <property type="entry name" value="WD_REPEATS_2"/>
    <property type="match status" value="1"/>
</dbReference>
<accession>A0A919M2R3</accession>
<dbReference type="SUPFAM" id="SSF50998">
    <property type="entry name" value="Quinoprotein alcohol dehydrogenase-like"/>
    <property type="match status" value="1"/>
</dbReference>
<dbReference type="SMART" id="SM00320">
    <property type="entry name" value="WD40"/>
    <property type="match status" value="3"/>
</dbReference>
<evidence type="ECO:0000313" key="3">
    <source>
        <dbReference type="Proteomes" id="UP000619479"/>
    </source>
</evidence>
<protein>
    <recommendedName>
        <fullName evidence="4">WD40 repeat domain-containing protein</fullName>
    </recommendedName>
</protein>
<dbReference type="Proteomes" id="UP000619479">
    <property type="component" value="Unassembled WGS sequence"/>
</dbReference>
<evidence type="ECO:0008006" key="4">
    <source>
        <dbReference type="Google" id="ProtNLM"/>
    </source>
</evidence>
<feature type="repeat" description="WD" evidence="1">
    <location>
        <begin position="185"/>
        <end position="216"/>
    </location>
</feature>
<dbReference type="InterPro" id="IPR015943">
    <property type="entry name" value="WD40/YVTN_repeat-like_dom_sf"/>
</dbReference>
<gene>
    <name evidence="2" type="ORF">Acy02nite_02890</name>
</gene>
<organism evidence="2 3">
    <name type="scientific">Actinoplanes cyaneus</name>
    <dbReference type="NCBI Taxonomy" id="52696"/>
    <lineage>
        <taxon>Bacteria</taxon>
        <taxon>Bacillati</taxon>
        <taxon>Actinomycetota</taxon>
        <taxon>Actinomycetes</taxon>
        <taxon>Micromonosporales</taxon>
        <taxon>Micromonosporaceae</taxon>
        <taxon>Actinoplanes</taxon>
    </lineage>
</organism>
<dbReference type="InterPro" id="IPR011047">
    <property type="entry name" value="Quinoprotein_ADH-like_sf"/>
</dbReference>
<keyword evidence="1" id="KW-0853">WD repeat</keyword>
<dbReference type="PANTHER" id="PTHR19879">
    <property type="entry name" value="TRANSCRIPTION INITIATION FACTOR TFIID"/>
    <property type="match status" value="1"/>
</dbReference>
<dbReference type="InterPro" id="IPR001680">
    <property type="entry name" value="WD40_rpt"/>
</dbReference>
<sequence>MQSDVLLVEPESGSRIGSLRTAGAGKLAVAGDGTWLATAISNVVQVWNVQDHSLLSTICATLGYAHPIAAVPDGSWFAVADHRVVLICDVSAGAVARRLVRHNGIVLALAVSAYCRHLPDRAWLAAGGSRIQMYHPADGTQRTFADGPFEVGALAASLDGTVLFAADDRTIRSWSVPDRRPLAMLTGHTGVVRDLAVSPDSGLLSSVSGNGELLVWRDGEPIATMRVDAQLTSCLWQSRDVLVIGGSRGTFTFQVVSEP</sequence>
<dbReference type="Gene3D" id="2.130.10.10">
    <property type="entry name" value="YVTN repeat-like/Quinoprotein amine dehydrogenase"/>
    <property type="match status" value="2"/>
</dbReference>
<dbReference type="PROSITE" id="PS50294">
    <property type="entry name" value="WD_REPEATS_REGION"/>
    <property type="match status" value="1"/>
</dbReference>
<keyword evidence="3" id="KW-1185">Reference proteome</keyword>
<name>A0A919M2R3_9ACTN</name>
<evidence type="ECO:0000256" key="1">
    <source>
        <dbReference type="PROSITE-ProRule" id="PRU00221"/>
    </source>
</evidence>
<dbReference type="Pfam" id="PF00400">
    <property type="entry name" value="WD40"/>
    <property type="match status" value="2"/>
</dbReference>
<proteinExistence type="predicted"/>
<dbReference type="AlphaFoldDB" id="A0A919M2R3"/>
<evidence type="ECO:0000313" key="2">
    <source>
        <dbReference type="EMBL" id="GID62408.1"/>
    </source>
</evidence>
<dbReference type="EMBL" id="BOMH01000002">
    <property type="protein sequence ID" value="GID62408.1"/>
    <property type="molecule type" value="Genomic_DNA"/>
</dbReference>